<accession>A0AA40CQD4</accession>
<protein>
    <submittedName>
        <fullName evidence="2">Amidase</fullName>
    </submittedName>
</protein>
<evidence type="ECO:0000259" key="1">
    <source>
        <dbReference type="Pfam" id="PF01425"/>
    </source>
</evidence>
<dbReference type="SUPFAM" id="SSF75304">
    <property type="entry name" value="Amidase signature (AS) enzymes"/>
    <property type="match status" value="1"/>
</dbReference>
<dbReference type="PANTHER" id="PTHR46310:SF7">
    <property type="entry name" value="AMIDASE 1"/>
    <property type="match status" value="1"/>
</dbReference>
<dbReference type="EMBL" id="JAULSV010000004">
    <property type="protein sequence ID" value="KAK0645773.1"/>
    <property type="molecule type" value="Genomic_DNA"/>
</dbReference>
<dbReference type="Gene3D" id="3.90.1300.10">
    <property type="entry name" value="Amidase signature (AS) domain"/>
    <property type="match status" value="1"/>
</dbReference>
<dbReference type="PANTHER" id="PTHR46310">
    <property type="entry name" value="AMIDASE 1"/>
    <property type="match status" value="1"/>
</dbReference>
<reference evidence="2" key="1">
    <citation type="submission" date="2023-06" db="EMBL/GenBank/DDBJ databases">
        <title>Genome-scale phylogeny and comparative genomics of the fungal order Sordariales.</title>
        <authorList>
            <consortium name="Lawrence Berkeley National Laboratory"/>
            <person name="Hensen N."/>
            <person name="Bonometti L."/>
            <person name="Westerberg I."/>
            <person name="Brannstrom I.O."/>
            <person name="Guillou S."/>
            <person name="Cros-Aarteil S."/>
            <person name="Calhoun S."/>
            <person name="Haridas S."/>
            <person name="Kuo A."/>
            <person name="Mondo S."/>
            <person name="Pangilinan J."/>
            <person name="Riley R."/>
            <person name="Labutti K."/>
            <person name="Andreopoulos B."/>
            <person name="Lipzen A."/>
            <person name="Chen C."/>
            <person name="Yanf M."/>
            <person name="Daum C."/>
            <person name="Ng V."/>
            <person name="Clum A."/>
            <person name="Steindorff A."/>
            <person name="Ohm R."/>
            <person name="Martin F."/>
            <person name="Silar P."/>
            <person name="Natvig D."/>
            <person name="Lalanne C."/>
            <person name="Gautier V."/>
            <person name="Ament-Velasquez S.L."/>
            <person name="Kruys A."/>
            <person name="Hutchinson M.I."/>
            <person name="Powell A.J."/>
            <person name="Barry K."/>
            <person name="Miller A.N."/>
            <person name="Grigoriev I.V."/>
            <person name="Debuchy R."/>
            <person name="Gladieux P."/>
            <person name="Thoren M.H."/>
            <person name="Johannesson H."/>
        </authorList>
    </citation>
    <scope>NUCLEOTIDE SEQUENCE</scope>
    <source>
        <strain evidence="2">SMH2532-1</strain>
    </source>
</reference>
<organism evidence="2 3">
    <name type="scientific">Cercophora newfieldiana</name>
    <dbReference type="NCBI Taxonomy" id="92897"/>
    <lineage>
        <taxon>Eukaryota</taxon>
        <taxon>Fungi</taxon>
        <taxon>Dikarya</taxon>
        <taxon>Ascomycota</taxon>
        <taxon>Pezizomycotina</taxon>
        <taxon>Sordariomycetes</taxon>
        <taxon>Sordariomycetidae</taxon>
        <taxon>Sordariales</taxon>
        <taxon>Lasiosphaeriaceae</taxon>
        <taxon>Cercophora</taxon>
    </lineage>
</organism>
<gene>
    <name evidence="2" type="ORF">B0T16DRAFT_146668</name>
</gene>
<dbReference type="InterPro" id="IPR023631">
    <property type="entry name" value="Amidase_dom"/>
</dbReference>
<dbReference type="Proteomes" id="UP001174936">
    <property type="component" value="Unassembled WGS sequence"/>
</dbReference>
<dbReference type="Pfam" id="PF01425">
    <property type="entry name" value="Amidase"/>
    <property type="match status" value="1"/>
</dbReference>
<evidence type="ECO:0000313" key="2">
    <source>
        <dbReference type="EMBL" id="KAK0645773.1"/>
    </source>
</evidence>
<name>A0AA40CQD4_9PEZI</name>
<proteinExistence type="predicted"/>
<sequence length="616" mass="69630">MQLLRDGLKSSNIPVVEELSITIGNVEYLLIPCSVDFLGFPVSDEVVLTVVYLVQPGDEVTQSDLRNFRTSILDKDDVFQPDFCRNVVFYGSSDDKLELQCGAKEELESWNTQCYTFVANKATAPPGPYVSTRGKTWQPWRVYRDHNATLMCAFKPSPDQAGSLVTLDTPEAGTNQRVIVPSRCYFKPSKERPLDGARITIKDNIDITGHKTTLCNRAWQELYPPCKKNAHCVQVLIDAGAVIVGKAKLMAMIIREEPLEYVEFTAPFNPRGDGYQVPSGSSHGGAAGIASYEWLDFSIGSDTNGSGRKPAQYNGCYSIRPTHGIMDTTGVVGQFAEFDMPVIFGRDISRFSEFISVWYRDSPKPRIPDSVFPKFKLLFPLDYLPTINNAQTQLLVSFVEGLERALGVERTEISLADKWKADIPDGSENDDLAEYLKLTGSYPYYYDAYHALQPFCKEYQEKFDKYPFIHRAMQWQWSVAKKISERERDFYWRRSEIYRKWLLEEIFEDDSPDCTTIMVLPIQEGHTNYRDVELPPYYILSGYSSLNMSPMMKAPEVTAIVGEIEYYSIVTKRDEPLPIAASVIGPPGSDLVLVDVVEKGLKAAHMPTEVRTGRFV</sequence>
<evidence type="ECO:0000313" key="3">
    <source>
        <dbReference type="Proteomes" id="UP001174936"/>
    </source>
</evidence>
<feature type="domain" description="Amidase" evidence="1">
    <location>
        <begin position="188"/>
        <end position="364"/>
    </location>
</feature>
<keyword evidence="3" id="KW-1185">Reference proteome</keyword>
<dbReference type="InterPro" id="IPR036928">
    <property type="entry name" value="AS_sf"/>
</dbReference>
<comment type="caution">
    <text evidence="2">The sequence shown here is derived from an EMBL/GenBank/DDBJ whole genome shotgun (WGS) entry which is preliminary data.</text>
</comment>
<dbReference type="AlphaFoldDB" id="A0AA40CQD4"/>